<dbReference type="RefSeq" id="WP_170084859.1">
    <property type="nucleotide sequence ID" value="NZ_CP047972.1"/>
</dbReference>
<dbReference type="PANTHER" id="PTHR33620:SF1">
    <property type="entry name" value="UREASE ACCESSORY PROTEIN F"/>
    <property type="match status" value="1"/>
</dbReference>
<sequence>MRLELRGLPLLDSAFPTGAFAHSFGLETAVREGRVSGPGELRRWLEASVWAGTGRTDGVGVFCAHAVVSGGGLTSPSSLGEERLQEVDRRLTLIRLARESREGSVKIGRRYVRLAEAVYPEAGIERYRRWIEEGGCFGQAPVVHGWLWAHLGGGAEDAVAGYLYAGVVGVVQCALRLSVVGQTDAQRTIRDLLPDVEAAAGEIVRLRPEPWQMGAACVFQEVAGIRHETLYSRLFMS</sequence>
<keyword evidence="3" id="KW-0963">Cytoplasm</keyword>
<keyword evidence="1 3" id="KW-0996">Nickel insertion</keyword>
<gene>
    <name evidence="3 4" type="primary">ureF</name>
    <name evidence="4" type="ORF">COOX1_0550</name>
</gene>
<dbReference type="AlphaFoldDB" id="A0A6F9E382"/>
<dbReference type="InterPro" id="IPR002639">
    <property type="entry name" value="UreF"/>
</dbReference>
<accession>A0A6F9E382</accession>
<comment type="function">
    <text evidence="3">Required for maturation of urease via the functional incorporation of the urease nickel metallocenter.</text>
</comment>
<evidence type="ECO:0000313" key="4">
    <source>
        <dbReference type="EMBL" id="CAB3390713.1"/>
    </source>
</evidence>
<name>A0A6F9E382_9BACL</name>
<keyword evidence="2 3" id="KW-0143">Chaperone</keyword>
<dbReference type="HAMAP" id="MF_01385">
    <property type="entry name" value="UreF"/>
    <property type="match status" value="1"/>
</dbReference>
<protein>
    <recommendedName>
        <fullName evidence="3">Urease accessory protein UreF</fullName>
    </recommendedName>
</protein>
<reference evidence="4 5" key="1">
    <citation type="submission" date="2020-04" db="EMBL/GenBank/DDBJ databases">
        <authorList>
            <person name="Hogendoorn C."/>
        </authorList>
    </citation>
    <scope>NUCLEOTIDE SEQUENCE [LARGE SCALE GENOMIC DNA]</scope>
    <source>
        <strain evidence="4">COOX1</strain>
    </source>
</reference>
<dbReference type="GO" id="GO:0016151">
    <property type="term" value="F:nickel cation binding"/>
    <property type="evidence" value="ECO:0007669"/>
    <property type="project" value="UniProtKB-UniRule"/>
</dbReference>
<dbReference type="GO" id="GO:0005737">
    <property type="term" value="C:cytoplasm"/>
    <property type="evidence" value="ECO:0007669"/>
    <property type="project" value="UniProtKB-SubCell"/>
</dbReference>
<comment type="similarity">
    <text evidence="3">Belongs to the UreF family.</text>
</comment>
<evidence type="ECO:0000256" key="2">
    <source>
        <dbReference type="ARBA" id="ARBA00023186"/>
    </source>
</evidence>
<evidence type="ECO:0000256" key="3">
    <source>
        <dbReference type="HAMAP-Rule" id="MF_01385"/>
    </source>
</evidence>
<organism evidence="4 5">
    <name type="scientific">Kyrpidia spormannii</name>
    <dbReference type="NCBI Taxonomy" id="2055160"/>
    <lineage>
        <taxon>Bacteria</taxon>
        <taxon>Bacillati</taxon>
        <taxon>Bacillota</taxon>
        <taxon>Bacilli</taxon>
        <taxon>Bacillales</taxon>
        <taxon>Alicyclobacillaceae</taxon>
        <taxon>Kyrpidia</taxon>
    </lineage>
</organism>
<dbReference type="Gene3D" id="1.10.4190.10">
    <property type="entry name" value="Urease accessory protein UreF"/>
    <property type="match status" value="1"/>
</dbReference>
<evidence type="ECO:0000313" key="5">
    <source>
        <dbReference type="Proteomes" id="UP000502196"/>
    </source>
</evidence>
<dbReference type="PANTHER" id="PTHR33620">
    <property type="entry name" value="UREASE ACCESSORY PROTEIN F"/>
    <property type="match status" value="1"/>
</dbReference>
<proteinExistence type="inferred from homology"/>
<dbReference type="Pfam" id="PF01730">
    <property type="entry name" value="UreF"/>
    <property type="match status" value="1"/>
</dbReference>
<dbReference type="InterPro" id="IPR038277">
    <property type="entry name" value="UreF_sf"/>
</dbReference>
<dbReference type="PIRSF" id="PIRSF009467">
    <property type="entry name" value="Ureas_acces_UreF"/>
    <property type="match status" value="1"/>
</dbReference>
<comment type="subunit">
    <text evidence="3">UreD, UreF and UreG form a complex that acts as a GTP-hydrolysis-dependent molecular chaperone, activating the urease apoprotein by helping to assemble the nickel containing metallocenter of UreC. The UreE protein probably delivers the nickel.</text>
</comment>
<dbReference type="EMBL" id="LR792683">
    <property type="protein sequence ID" value="CAB3390713.1"/>
    <property type="molecule type" value="Genomic_DNA"/>
</dbReference>
<dbReference type="Proteomes" id="UP000502196">
    <property type="component" value="Chromosome"/>
</dbReference>
<evidence type="ECO:0000256" key="1">
    <source>
        <dbReference type="ARBA" id="ARBA00022988"/>
    </source>
</evidence>
<comment type="subcellular location">
    <subcellularLocation>
        <location evidence="3">Cytoplasm</location>
    </subcellularLocation>
</comment>